<protein>
    <submittedName>
        <fullName evidence="1">Uncharacterized protein</fullName>
    </submittedName>
</protein>
<dbReference type="EMBL" id="UINC01109126">
    <property type="protein sequence ID" value="SVC75734.1"/>
    <property type="molecule type" value="Genomic_DNA"/>
</dbReference>
<dbReference type="AlphaFoldDB" id="A0A382PQX4"/>
<feature type="non-terminal residue" evidence="1">
    <location>
        <position position="59"/>
    </location>
</feature>
<reference evidence="1" key="1">
    <citation type="submission" date="2018-05" db="EMBL/GenBank/DDBJ databases">
        <authorList>
            <person name="Lanie J.A."/>
            <person name="Ng W.-L."/>
            <person name="Kazmierczak K.M."/>
            <person name="Andrzejewski T.M."/>
            <person name="Davidsen T.M."/>
            <person name="Wayne K.J."/>
            <person name="Tettelin H."/>
            <person name="Glass J.I."/>
            <person name="Rusch D."/>
            <person name="Podicherti R."/>
            <person name="Tsui H.-C.T."/>
            <person name="Winkler M.E."/>
        </authorList>
    </citation>
    <scope>NUCLEOTIDE SEQUENCE</scope>
</reference>
<proteinExistence type="predicted"/>
<organism evidence="1">
    <name type="scientific">marine metagenome</name>
    <dbReference type="NCBI Taxonomy" id="408172"/>
    <lineage>
        <taxon>unclassified sequences</taxon>
        <taxon>metagenomes</taxon>
        <taxon>ecological metagenomes</taxon>
    </lineage>
</organism>
<evidence type="ECO:0000313" key="1">
    <source>
        <dbReference type="EMBL" id="SVC75734.1"/>
    </source>
</evidence>
<accession>A0A382PQX4</accession>
<name>A0A382PQX4_9ZZZZ</name>
<sequence length="59" mass="6452">MALEIAAVEIFHLDPPAPTEAGTAATGQGWNRTFRQASPFDRFDQAVGRREPGGLIWVK</sequence>
<gene>
    <name evidence="1" type="ORF">METZ01_LOCUS328588</name>
</gene>